<reference evidence="6 8" key="2">
    <citation type="submission" date="2013-03" db="EMBL/GenBank/DDBJ databases">
        <title>The Genome Sequence of Enterococcus moraviensis BAA-383 (PacBio/Illumina hybrid assembly).</title>
        <authorList>
            <consortium name="The Broad Institute Genomics Platform"/>
            <consortium name="The Broad Institute Genome Sequencing Center for Infectious Disease"/>
            <person name="Earl A."/>
            <person name="Russ C."/>
            <person name="Gilmore M."/>
            <person name="Surin D."/>
            <person name="Walker B."/>
            <person name="Young S."/>
            <person name="Zeng Q."/>
            <person name="Gargeya S."/>
            <person name="Fitzgerald M."/>
            <person name="Haas B."/>
            <person name="Abouelleil A."/>
            <person name="Allen A.W."/>
            <person name="Alvarado L."/>
            <person name="Arachchi H.M."/>
            <person name="Berlin A.M."/>
            <person name="Chapman S.B."/>
            <person name="Gainer-Dewar J."/>
            <person name="Goldberg J."/>
            <person name="Griggs A."/>
            <person name="Gujja S."/>
            <person name="Hansen M."/>
            <person name="Howarth C."/>
            <person name="Imamovic A."/>
            <person name="Ireland A."/>
            <person name="Larimer J."/>
            <person name="McCowan C."/>
            <person name="Murphy C."/>
            <person name="Pearson M."/>
            <person name="Poon T.W."/>
            <person name="Priest M."/>
            <person name="Roberts A."/>
            <person name="Saif S."/>
            <person name="Shea T."/>
            <person name="Sisk P."/>
            <person name="Sykes S."/>
            <person name="Wortman J."/>
            <person name="Nusbaum C."/>
            <person name="Birren B."/>
        </authorList>
    </citation>
    <scope>NUCLEOTIDE SEQUENCE [LARGE SCALE GENOMIC DNA]</scope>
    <source>
        <strain evidence="6 8">ATCC BAA-383</strain>
    </source>
</reference>
<dbReference type="PANTHER" id="PTHR47504:SF5">
    <property type="entry name" value="RIGHT ORIGIN-BINDING PROTEIN"/>
    <property type="match status" value="1"/>
</dbReference>
<dbReference type="Pfam" id="PF12833">
    <property type="entry name" value="HTH_18"/>
    <property type="match status" value="1"/>
</dbReference>
<dbReference type="GO" id="GO:0043565">
    <property type="term" value="F:sequence-specific DNA binding"/>
    <property type="evidence" value="ECO:0007669"/>
    <property type="project" value="InterPro"/>
</dbReference>
<evidence type="ECO:0000256" key="2">
    <source>
        <dbReference type="ARBA" id="ARBA00023125"/>
    </source>
</evidence>
<gene>
    <name evidence="6" type="ORF">I586_01199</name>
    <name evidence="5" type="ORF">UAY_00666</name>
</gene>
<dbReference type="PATRIC" id="fig|1158609.3.peg.633"/>
<dbReference type="RefSeq" id="WP_010764066.1">
    <property type="nucleotide sequence ID" value="NZ_ASWB01000001.1"/>
</dbReference>
<dbReference type="EMBL" id="AJAS01000007">
    <property type="protein sequence ID" value="EOI04895.1"/>
    <property type="molecule type" value="Genomic_DNA"/>
</dbReference>
<dbReference type="AlphaFoldDB" id="R2R7J5"/>
<dbReference type="SMART" id="SM00342">
    <property type="entry name" value="HTH_ARAC"/>
    <property type="match status" value="1"/>
</dbReference>
<dbReference type="Proteomes" id="UP000014157">
    <property type="component" value="Unassembled WGS sequence"/>
</dbReference>
<dbReference type="Proteomes" id="UP000013781">
    <property type="component" value="Unassembled WGS sequence"/>
</dbReference>
<evidence type="ECO:0000313" key="8">
    <source>
        <dbReference type="Proteomes" id="UP000014157"/>
    </source>
</evidence>
<keyword evidence="3" id="KW-0804">Transcription</keyword>
<sequence>MPPERLILLLNHIEKKLDTSLTAESLADQVGYSVYYFYRQFSAAVGMSLASYILNRRLKKVLTEIGSGKKTIDVAFTYGFNTYAGFYKAFVKEYGCSPKKYLTIYKDELKETGRKEHVFMNLNNQELKNVLKNWKINPATTIEVSSTNYGLQQPKMVWKIGTDNYLHHTKDRGGELKNIAIA</sequence>
<accession>R2R7J5</accession>
<evidence type="ECO:0000313" key="7">
    <source>
        <dbReference type="Proteomes" id="UP000013781"/>
    </source>
</evidence>
<organism evidence="5 7">
    <name type="scientific">Enterococcus moraviensis ATCC BAA-383</name>
    <dbReference type="NCBI Taxonomy" id="1158609"/>
    <lineage>
        <taxon>Bacteria</taxon>
        <taxon>Bacillati</taxon>
        <taxon>Bacillota</taxon>
        <taxon>Bacilli</taxon>
        <taxon>Lactobacillales</taxon>
        <taxon>Enterococcaceae</taxon>
        <taxon>Enterococcus</taxon>
    </lineage>
</organism>
<dbReference type="SUPFAM" id="SSF46689">
    <property type="entry name" value="Homeodomain-like"/>
    <property type="match status" value="2"/>
</dbReference>
<proteinExistence type="predicted"/>
<dbReference type="InterPro" id="IPR050959">
    <property type="entry name" value="MarA-like"/>
</dbReference>
<dbReference type="PANTHER" id="PTHR47504">
    <property type="entry name" value="RIGHT ORIGIN-BINDING PROTEIN"/>
    <property type="match status" value="1"/>
</dbReference>
<dbReference type="STRING" id="155617.RV09_GL001225"/>
<dbReference type="OrthoDB" id="48950at2"/>
<dbReference type="HOGENOM" id="CLU_1479891_0_0_9"/>
<dbReference type="InterPro" id="IPR009057">
    <property type="entry name" value="Homeodomain-like_sf"/>
</dbReference>
<keyword evidence="8" id="KW-1185">Reference proteome</keyword>
<evidence type="ECO:0000256" key="1">
    <source>
        <dbReference type="ARBA" id="ARBA00023015"/>
    </source>
</evidence>
<comment type="caution">
    <text evidence="5">The sequence shown here is derived from an EMBL/GenBank/DDBJ whole genome shotgun (WGS) entry which is preliminary data.</text>
</comment>
<dbReference type="InterPro" id="IPR018060">
    <property type="entry name" value="HTH_AraC"/>
</dbReference>
<feature type="domain" description="HTH araC/xylS-type" evidence="4">
    <location>
        <begin position="7"/>
        <end position="104"/>
    </location>
</feature>
<keyword evidence="2" id="KW-0238">DNA-binding</keyword>
<dbReference type="Gene3D" id="1.10.10.60">
    <property type="entry name" value="Homeodomain-like"/>
    <property type="match status" value="2"/>
</dbReference>
<protein>
    <recommendedName>
        <fullName evidence="4">HTH araC/xylS-type domain-containing protein</fullName>
    </recommendedName>
</protein>
<evidence type="ECO:0000313" key="5">
    <source>
        <dbReference type="EMBL" id="EOI04895.1"/>
    </source>
</evidence>
<evidence type="ECO:0000256" key="3">
    <source>
        <dbReference type="ARBA" id="ARBA00023163"/>
    </source>
</evidence>
<dbReference type="PROSITE" id="PS01124">
    <property type="entry name" value="HTH_ARAC_FAMILY_2"/>
    <property type="match status" value="1"/>
</dbReference>
<reference evidence="5 7" key="1">
    <citation type="submission" date="2013-02" db="EMBL/GenBank/DDBJ databases">
        <title>The Genome Sequence of Enterococcus moraviensis BAA-383.</title>
        <authorList>
            <consortium name="The Broad Institute Genome Sequencing Platform"/>
            <consortium name="The Broad Institute Genome Sequencing Center for Infectious Disease"/>
            <person name="Earl A.M."/>
            <person name="Gilmore M.S."/>
            <person name="Lebreton F."/>
            <person name="Walker B."/>
            <person name="Young S.K."/>
            <person name="Zeng Q."/>
            <person name="Gargeya S."/>
            <person name="Fitzgerald M."/>
            <person name="Haas B."/>
            <person name="Abouelleil A."/>
            <person name="Alvarado L."/>
            <person name="Arachchi H.M."/>
            <person name="Berlin A.M."/>
            <person name="Chapman S.B."/>
            <person name="Dewar J."/>
            <person name="Goldberg J."/>
            <person name="Griggs A."/>
            <person name="Gujja S."/>
            <person name="Hansen M."/>
            <person name="Howarth C."/>
            <person name="Imamovic A."/>
            <person name="Larimer J."/>
            <person name="McCowan C."/>
            <person name="Murphy C."/>
            <person name="Neiman D."/>
            <person name="Pearson M."/>
            <person name="Priest M."/>
            <person name="Roberts A."/>
            <person name="Saif S."/>
            <person name="Shea T."/>
            <person name="Sisk P."/>
            <person name="Sykes S."/>
            <person name="Wortman J."/>
            <person name="Nusbaum C."/>
            <person name="Birren B."/>
        </authorList>
    </citation>
    <scope>NUCLEOTIDE SEQUENCE [LARGE SCALE GENOMIC DNA]</scope>
    <source>
        <strain evidence="5 7">ATCC BAA-383</strain>
    </source>
</reference>
<evidence type="ECO:0000259" key="4">
    <source>
        <dbReference type="PROSITE" id="PS01124"/>
    </source>
</evidence>
<dbReference type="eggNOG" id="COG2207">
    <property type="taxonomic scope" value="Bacteria"/>
</dbReference>
<dbReference type="GO" id="GO:0003700">
    <property type="term" value="F:DNA-binding transcription factor activity"/>
    <property type="evidence" value="ECO:0007669"/>
    <property type="project" value="InterPro"/>
</dbReference>
<evidence type="ECO:0000313" key="6">
    <source>
        <dbReference type="EMBL" id="EOT74200.1"/>
    </source>
</evidence>
<name>R2R7J5_9ENTE</name>
<keyword evidence="1" id="KW-0805">Transcription regulation</keyword>
<dbReference type="EMBL" id="ASWB01000001">
    <property type="protein sequence ID" value="EOT74200.1"/>
    <property type="molecule type" value="Genomic_DNA"/>
</dbReference>